<accession>A0A8H8RNZ5</accession>
<name>A0A8H8RNZ5_9HELO</name>
<dbReference type="Gene3D" id="3.50.50.60">
    <property type="entry name" value="FAD/NAD(P)-binding domain"/>
    <property type="match status" value="1"/>
</dbReference>
<dbReference type="PRINTS" id="PR00420">
    <property type="entry name" value="RNGMNOXGNASE"/>
</dbReference>
<comment type="caution">
    <text evidence="7">The sequence shown here is derived from an EMBL/GenBank/DDBJ whole genome shotgun (WGS) entry which is preliminary data.</text>
</comment>
<evidence type="ECO:0000256" key="5">
    <source>
        <dbReference type="ARBA" id="ARBA00023033"/>
    </source>
</evidence>
<dbReference type="InterPro" id="IPR002938">
    <property type="entry name" value="FAD-bd"/>
</dbReference>
<keyword evidence="2" id="KW-0285">Flavoprotein</keyword>
<gene>
    <name evidence="7" type="primary">xlnD</name>
    <name evidence="7" type="ORF">LOCC1_G007135</name>
</gene>
<evidence type="ECO:0000256" key="2">
    <source>
        <dbReference type="ARBA" id="ARBA00022630"/>
    </source>
</evidence>
<dbReference type="SUPFAM" id="SSF51905">
    <property type="entry name" value="FAD/NAD(P)-binding domain"/>
    <property type="match status" value="1"/>
</dbReference>
<dbReference type="EMBL" id="QGMI01000645">
    <property type="protein sequence ID" value="TVY38034.1"/>
    <property type="molecule type" value="Genomic_DNA"/>
</dbReference>
<evidence type="ECO:0000256" key="4">
    <source>
        <dbReference type="ARBA" id="ARBA00023002"/>
    </source>
</evidence>
<proteinExistence type="inferred from homology"/>
<sequence length="413" mass="46173">MSPITHTSFVALDVAVLGSGLGGLCAALSLRRAGHKVTLYERFDFAGEVGASLSVASNGSRWIEKWGVDVPSVKPITLQRLIMHDWETGTIKHEYDLGNYKEKFGSEYYNFHRIDMHQTLLDTVQQEKGAGIPCKIITNHRATKVDSEKGIVRFENGSSATANLIIGADGIRSNTRQQIGITPEFKASESCCYRCIISADKLHSLGLTEFITNNAIEFWGGYGINKIVLSACHNNEVVSCYCFYPASHNGLDKDGWNISATPQELVDTFPGLDKRIKQLFLHSEDIKMWRLYIHEEYPYWQQGVVGLLGDAAHPMLPDQSQGFCQGIEDAAALGLVFSEEYFKGNVRRALELYEEVRKPRATRVQKASAKARTDLSERIGWSTGLERKDKLTIEEVCGYDMVQHVRDLEASKL</sequence>
<dbReference type="OrthoDB" id="1047367at2759"/>
<evidence type="ECO:0000313" key="7">
    <source>
        <dbReference type="EMBL" id="TVY38034.1"/>
    </source>
</evidence>
<dbReference type="AlphaFoldDB" id="A0A8H8RNZ5"/>
<reference evidence="7 8" key="1">
    <citation type="submission" date="2018-05" db="EMBL/GenBank/DDBJ databases">
        <title>Genome sequencing and assembly of the regulated plant pathogen Lachnellula willkommii and related sister species for the development of diagnostic species identification markers.</title>
        <authorList>
            <person name="Giroux E."/>
            <person name="Bilodeau G."/>
        </authorList>
    </citation>
    <scope>NUCLEOTIDE SEQUENCE [LARGE SCALE GENOMIC DNA]</scope>
    <source>
        <strain evidence="7 8">CBS 160.35</strain>
    </source>
</reference>
<keyword evidence="8" id="KW-1185">Reference proteome</keyword>
<keyword evidence="3" id="KW-0274">FAD</keyword>
<evidence type="ECO:0000313" key="8">
    <source>
        <dbReference type="Proteomes" id="UP000443090"/>
    </source>
</evidence>
<evidence type="ECO:0000256" key="3">
    <source>
        <dbReference type="ARBA" id="ARBA00022827"/>
    </source>
</evidence>
<evidence type="ECO:0000256" key="1">
    <source>
        <dbReference type="ARBA" id="ARBA00007992"/>
    </source>
</evidence>
<keyword evidence="4" id="KW-0560">Oxidoreductase</keyword>
<evidence type="ECO:0000259" key="6">
    <source>
        <dbReference type="Pfam" id="PF01494"/>
    </source>
</evidence>
<keyword evidence="5" id="KW-0503">Monooxygenase</keyword>
<dbReference type="Pfam" id="PF01494">
    <property type="entry name" value="FAD_binding_3"/>
    <property type="match status" value="1"/>
</dbReference>
<dbReference type="GO" id="GO:0004497">
    <property type="term" value="F:monooxygenase activity"/>
    <property type="evidence" value="ECO:0007669"/>
    <property type="project" value="UniProtKB-KW"/>
</dbReference>
<protein>
    <submittedName>
        <fullName evidence="7">3-hydroxybenzoate 6-hydroxylase</fullName>
    </submittedName>
</protein>
<dbReference type="InterPro" id="IPR050493">
    <property type="entry name" value="FAD-dep_Monooxygenase_BioMet"/>
</dbReference>
<dbReference type="PANTHER" id="PTHR13789">
    <property type="entry name" value="MONOOXYGENASE"/>
    <property type="match status" value="1"/>
</dbReference>
<dbReference type="SUPFAM" id="SSF54373">
    <property type="entry name" value="FAD-linked reductases, C-terminal domain"/>
    <property type="match status" value="1"/>
</dbReference>
<organism evidence="7 8">
    <name type="scientific">Lachnellula occidentalis</name>
    <dbReference type="NCBI Taxonomy" id="215460"/>
    <lineage>
        <taxon>Eukaryota</taxon>
        <taxon>Fungi</taxon>
        <taxon>Dikarya</taxon>
        <taxon>Ascomycota</taxon>
        <taxon>Pezizomycotina</taxon>
        <taxon>Leotiomycetes</taxon>
        <taxon>Helotiales</taxon>
        <taxon>Lachnaceae</taxon>
        <taxon>Lachnellula</taxon>
    </lineage>
</organism>
<dbReference type="InterPro" id="IPR036188">
    <property type="entry name" value="FAD/NAD-bd_sf"/>
</dbReference>
<dbReference type="Proteomes" id="UP000443090">
    <property type="component" value="Unassembled WGS sequence"/>
</dbReference>
<dbReference type="PANTHER" id="PTHR13789:SF172">
    <property type="entry name" value="HYDROXYLASE, PUTATIVE (AFU_ORTHOLOGUE AFUA_1G12410)-RELATED"/>
    <property type="match status" value="1"/>
</dbReference>
<comment type="similarity">
    <text evidence="1">Belongs to the paxM FAD-dependent monooxygenase family.</text>
</comment>
<feature type="domain" description="FAD-binding" evidence="6">
    <location>
        <begin position="12"/>
        <end position="366"/>
    </location>
</feature>
<dbReference type="GO" id="GO:0071949">
    <property type="term" value="F:FAD binding"/>
    <property type="evidence" value="ECO:0007669"/>
    <property type="project" value="InterPro"/>
</dbReference>